<dbReference type="AlphaFoldDB" id="A0A022QL48"/>
<name>A0A022QL48_ERYGU</name>
<accession>A0A022QL48</accession>
<dbReference type="Proteomes" id="UP000030748">
    <property type="component" value="Unassembled WGS sequence"/>
</dbReference>
<sequence>MEEALDKLAFKLTTPVVVEILERLRFEEKIAFRFFNWAGHHEHYSHEPDSYNKMIDILS</sequence>
<dbReference type="EMBL" id="KI631466">
    <property type="protein sequence ID" value="EYU27225.1"/>
    <property type="molecule type" value="Genomic_DNA"/>
</dbReference>
<keyword evidence="2" id="KW-1185">Reference proteome</keyword>
<protein>
    <submittedName>
        <fullName evidence="1">Uncharacterized protein</fullName>
    </submittedName>
</protein>
<evidence type="ECO:0000313" key="1">
    <source>
        <dbReference type="EMBL" id="EYU27225.1"/>
    </source>
</evidence>
<organism evidence="1 2">
    <name type="scientific">Erythranthe guttata</name>
    <name type="common">Yellow monkey flower</name>
    <name type="synonym">Mimulus guttatus</name>
    <dbReference type="NCBI Taxonomy" id="4155"/>
    <lineage>
        <taxon>Eukaryota</taxon>
        <taxon>Viridiplantae</taxon>
        <taxon>Streptophyta</taxon>
        <taxon>Embryophyta</taxon>
        <taxon>Tracheophyta</taxon>
        <taxon>Spermatophyta</taxon>
        <taxon>Magnoliopsida</taxon>
        <taxon>eudicotyledons</taxon>
        <taxon>Gunneridae</taxon>
        <taxon>Pentapetalae</taxon>
        <taxon>asterids</taxon>
        <taxon>lamiids</taxon>
        <taxon>Lamiales</taxon>
        <taxon>Phrymaceae</taxon>
        <taxon>Erythranthe</taxon>
    </lineage>
</organism>
<reference evidence="1" key="1">
    <citation type="journal article" date="2013" name="Proc. Natl. Acad. Sci. U.S.A.">
        <title>Fine-scale variation in meiotic recombination in Mimulus inferred from population shotgun sequencing.</title>
        <authorList>
            <person name="Hellsten U."/>
            <person name="Wright K.M."/>
            <person name="Jenkins J."/>
            <person name="Shu S."/>
            <person name="Yuan Y."/>
            <person name="Wessler S.R."/>
            <person name="Schmutz J."/>
            <person name="Willis J.H."/>
            <person name="Rokhsar D.S."/>
        </authorList>
    </citation>
    <scope>NUCLEOTIDE SEQUENCE [LARGE SCALE GENOMIC DNA]</scope>
</reference>
<evidence type="ECO:0000313" key="2">
    <source>
        <dbReference type="Proteomes" id="UP000030748"/>
    </source>
</evidence>
<gene>
    <name evidence="1" type="ORF">MIMGU_mgv1a0220711mg</name>
</gene>
<proteinExistence type="predicted"/>
<feature type="non-terminal residue" evidence="1">
    <location>
        <position position="59"/>
    </location>
</feature>
<dbReference type="STRING" id="4155.A0A022QL48"/>